<feature type="region of interest" description="Disordered" evidence="1">
    <location>
        <begin position="112"/>
        <end position="143"/>
    </location>
</feature>
<protein>
    <submittedName>
        <fullName evidence="2">Uncharacterized protein</fullName>
    </submittedName>
</protein>
<evidence type="ECO:0000313" key="2">
    <source>
        <dbReference type="EMBL" id="KKN71287.1"/>
    </source>
</evidence>
<reference evidence="2" key="1">
    <citation type="journal article" date="2015" name="Nature">
        <title>Complex archaea that bridge the gap between prokaryotes and eukaryotes.</title>
        <authorList>
            <person name="Spang A."/>
            <person name="Saw J.H."/>
            <person name="Jorgensen S.L."/>
            <person name="Zaremba-Niedzwiedzka K."/>
            <person name="Martijn J."/>
            <person name="Lind A.E."/>
            <person name="van Eijk R."/>
            <person name="Schleper C."/>
            <person name="Guy L."/>
            <person name="Ettema T.J."/>
        </authorList>
    </citation>
    <scope>NUCLEOTIDE SEQUENCE</scope>
</reference>
<dbReference type="EMBL" id="LAZR01000386">
    <property type="protein sequence ID" value="KKN71287.1"/>
    <property type="molecule type" value="Genomic_DNA"/>
</dbReference>
<accession>A0A0F9T8L3</accession>
<gene>
    <name evidence="2" type="ORF">LCGC14_0421970</name>
</gene>
<proteinExistence type="predicted"/>
<name>A0A0F9T8L3_9ZZZZ</name>
<comment type="caution">
    <text evidence="2">The sequence shown here is derived from an EMBL/GenBank/DDBJ whole genome shotgun (WGS) entry which is preliminary data.</text>
</comment>
<evidence type="ECO:0000256" key="1">
    <source>
        <dbReference type="SAM" id="MobiDB-lite"/>
    </source>
</evidence>
<sequence>MAEPKLKLTPEASHFNRVMRNKFGWVPGSPPDTIPKAVLEQMMTVNAMRGASFGSSGVTEAEIRKSIRSIAEEMREARPLDTNIFEGLLKEGQLRRVLRLLFEQGIIEGADSEDDDELEARNERASSRMPQSMRAELKDIRGF</sequence>
<organism evidence="2">
    <name type="scientific">marine sediment metagenome</name>
    <dbReference type="NCBI Taxonomy" id="412755"/>
    <lineage>
        <taxon>unclassified sequences</taxon>
        <taxon>metagenomes</taxon>
        <taxon>ecological metagenomes</taxon>
    </lineage>
</organism>
<dbReference type="AlphaFoldDB" id="A0A0F9T8L3"/>